<evidence type="ECO:0000256" key="6">
    <source>
        <dbReference type="ARBA" id="ARBA00048247"/>
    </source>
</evidence>
<keyword evidence="5" id="KW-0012">Acyltransferase</keyword>
<name>A0A0D2I241_9BACT</name>
<dbReference type="Pfam" id="PF12804">
    <property type="entry name" value="NTP_transf_3"/>
    <property type="match status" value="1"/>
</dbReference>
<proteinExistence type="inferred from homology"/>
<protein>
    <recommendedName>
        <fullName evidence="9">MobA-like NTP transferase domain-containing protein</fullName>
    </recommendedName>
</protein>
<dbReference type="eggNOG" id="COG1207">
    <property type="taxonomic scope" value="Bacteria"/>
</dbReference>
<sequence>MHSVQAIILAAGRSSRFTGPTSKLLAPIANLPMIMRPINACRNLDIPTTLVVGHEKERVIDTVRIYAPEVSYVEQNEQRGTGHALLCSRPAWKASTLLVLNGDMPLVNSELIKQLIEHHVTQAHCITFVTCIYAQEKSSYGRIVQTESSISIVEARHFTKSAYDYPLINAGIYLINRHFLESVQTELLQSNRPEVYITDLIGIASIHKQSVGYIITPFYVVQGVNTVAELEQVERYLLCQENKNIKTI</sequence>
<reference evidence="10 11" key="1">
    <citation type="journal article" date="2013" name="Proc. Natl. Acad. Sci. U.S.A.">
        <title>Candidate phylum TM6 genome recovered from a hospital sink biofilm provides genomic insights into this uncultivated phylum.</title>
        <authorList>
            <person name="McLean J.S."/>
            <person name="Lombardo M.J."/>
            <person name="Badger J.H."/>
            <person name="Edlund A."/>
            <person name="Novotny M."/>
            <person name="Yee-Greenbaum J."/>
            <person name="Vyahhi N."/>
            <person name="Hall A.P."/>
            <person name="Yang Y."/>
            <person name="Dupont C.L."/>
            <person name="Ziegler M.G."/>
            <person name="Chitsaz H."/>
            <person name="Allen A.E."/>
            <person name="Yooseph S."/>
            <person name="Tesler G."/>
            <person name="Pevzner P.A."/>
            <person name="Friedman R.M."/>
            <person name="Nealson K.H."/>
            <person name="Venter J.C."/>
            <person name="Lasken R.S."/>
        </authorList>
    </citation>
    <scope>NUCLEOTIDE SEQUENCE [LARGE SCALE GENOMIC DNA]</scope>
    <source>
        <strain evidence="10 11">TM6SC1</strain>
    </source>
</reference>
<evidence type="ECO:0000256" key="4">
    <source>
        <dbReference type="ARBA" id="ARBA00022695"/>
    </source>
</evidence>
<dbReference type="Proteomes" id="UP000032214">
    <property type="component" value="Unassembled WGS sequence"/>
</dbReference>
<accession>A0A0D2I241</accession>
<dbReference type="STRING" id="1306947.J120_02740"/>
<dbReference type="Gene3D" id="3.90.550.10">
    <property type="entry name" value="Spore Coat Polysaccharide Biosynthesis Protein SpsA, Chain A"/>
    <property type="match status" value="1"/>
</dbReference>
<organism evidence="10 11">
    <name type="scientific">candidate division TM6 bacterium JCVI TM6SC1</name>
    <dbReference type="NCBI Taxonomy" id="1306947"/>
    <lineage>
        <taxon>Bacteria</taxon>
        <taxon>Candidatus Babelota</taxon>
        <taxon>Vermiphilus</taxon>
    </lineage>
</organism>
<comment type="catalytic activity">
    <reaction evidence="6">
        <text>alpha-D-glucosamine 1-phosphate + acetyl-CoA = N-acetyl-alpha-D-glucosamine 1-phosphate + CoA + H(+)</text>
        <dbReference type="Rhea" id="RHEA:13725"/>
        <dbReference type="ChEBI" id="CHEBI:15378"/>
        <dbReference type="ChEBI" id="CHEBI:57287"/>
        <dbReference type="ChEBI" id="CHEBI:57288"/>
        <dbReference type="ChEBI" id="CHEBI:57776"/>
        <dbReference type="ChEBI" id="CHEBI:58516"/>
        <dbReference type="EC" id="2.3.1.157"/>
    </reaction>
</comment>
<evidence type="ECO:0000313" key="11">
    <source>
        <dbReference type="Proteomes" id="UP000032214"/>
    </source>
</evidence>
<dbReference type="SUPFAM" id="SSF53448">
    <property type="entry name" value="Nucleotide-diphospho-sugar transferases"/>
    <property type="match status" value="1"/>
</dbReference>
<dbReference type="InterPro" id="IPR050065">
    <property type="entry name" value="GlmU-like"/>
</dbReference>
<dbReference type="GO" id="GO:0019134">
    <property type="term" value="F:glucosamine-1-phosphate N-acetyltransferase activity"/>
    <property type="evidence" value="ECO:0007669"/>
    <property type="project" value="UniProtKB-EC"/>
</dbReference>
<keyword evidence="11" id="KW-1185">Reference proteome</keyword>
<evidence type="ECO:0000256" key="7">
    <source>
        <dbReference type="ARBA" id="ARBA00048493"/>
    </source>
</evidence>
<evidence type="ECO:0000256" key="3">
    <source>
        <dbReference type="ARBA" id="ARBA00022679"/>
    </source>
</evidence>
<keyword evidence="4" id="KW-0548">Nucleotidyltransferase</keyword>
<comment type="caution">
    <text evidence="10">The sequence shown here is derived from an EMBL/GenBank/DDBJ whole genome shotgun (WGS) entry which is preliminary data.</text>
</comment>
<evidence type="ECO:0000313" key="10">
    <source>
        <dbReference type="EMBL" id="KIX85220.1"/>
    </source>
</evidence>
<comment type="catalytic activity">
    <reaction evidence="7">
        <text>N-acetyl-alpha-D-glucosamine 1-phosphate + UTP + H(+) = UDP-N-acetyl-alpha-D-glucosamine + diphosphate</text>
        <dbReference type="Rhea" id="RHEA:13509"/>
        <dbReference type="ChEBI" id="CHEBI:15378"/>
        <dbReference type="ChEBI" id="CHEBI:33019"/>
        <dbReference type="ChEBI" id="CHEBI:46398"/>
        <dbReference type="ChEBI" id="CHEBI:57705"/>
        <dbReference type="ChEBI" id="CHEBI:57776"/>
        <dbReference type="EC" id="2.7.7.23"/>
    </reaction>
</comment>
<evidence type="ECO:0000256" key="5">
    <source>
        <dbReference type="ARBA" id="ARBA00023315"/>
    </source>
</evidence>
<dbReference type="AlphaFoldDB" id="A0A0D2I241"/>
<evidence type="ECO:0000256" key="2">
    <source>
        <dbReference type="ARBA" id="ARBA00007947"/>
    </source>
</evidence>
<dbReference type="PANTHER" id="PTHR43584">
    <property type="entry name" value="NUCLEOTIDYL TRANSFERASE"/>
    <property type="match status" value="1"/>
</dbReference>
<evidence type="ECO:0000259" key="9">
    <source>
        <dbReference type="Pfam" id="PF12804"/>
    </source>
</evidence>
<dbReference type="PANTHER" id="PTHR43584:SF3">
    <property type="entry name" value="BIFUNCTIONAL PROTEIN GLMU"/>
    <property type="match status" value="1"/>
</dbReference>
<dbReference type="GO" id="GO:0003977">
    <property type="term" value="F:UDP-N-acetylglucosamine diphosphorylase activity"/>
    <property type="evidence" value="ECO:0007669"/>
    <property type="project" value="UniProtKB-EC"/>
</dbReference>
<comment type="similarity">
    <text evidence="1">In the C-terminal section; belongs to the transferase hexapeptide repeat family.</text>
</comment>
<dbReference type="InterPro" id="IPR029044">
    <property type="entry name" value="Nucleotide-diphossugar_trans"/>
</dbReference>
<comment type="similarity">
    <text evidence="2">In the N-terminal section; belongs to the N-acetylglucosamine-1-phosphate uridyltransferase family.</text>
</comment>
<comment type="function">
    <text evidence="8">Catalyzes the last two sequential reactions in the de novo biosynthetic pathway for UDP-N-acetylglucosamine (UDP-GlcNAc). The C-terminal domain catalyzes the transfer of acetyl group from acetyl coenzyme A to glucosamine-1-phosphate (GlcN-1-P) to produce N-acetylglucosamine-1-phosphate (GlcNAc-1-P), which is converted into UDP-GlcNAc by the transfer of uridine 5-monophosphate (from uridine 5-triphosphate), a reaction catalyzed by the N-terminal domain.</text>
</comment>
<keyword evidence="3" id="KW-0808">Transferase</keyword>
<gene>
    <name evidence="10" type="ORF">J120_02740</name>
</gene>
<dbReference type="EMBL" id="ARQD01000002">
    <property type="protein sequence ID" value="KIX85220.1"/>
    <property type="molecule type" value="Genomic_DNA"/>
</dbReference>
<evidence type="ECO:0000256" key="8">
    <source>
        <dbReference type="ARBA" id="ARBA00049628"/>
    </source>
</evidence>
<feature type="domain" description="MobA-like NTP transferase" evidence="9">
    <location>
        <begin position="6"/>
        <end position="126"/>
    </location>
</feature>
<evidence type="ECO:0000256" key="1">
    <source>
        <dbReference type="ARBA" id="ARBA00007707"/>
    </source>
</evidence>
<dbReference type="InterPro" id="IPR025877">
    <property type="entry name" value="MobA-like_NTP_Trfase"/>
</dbReference>